<dbReference type="AlphaFoldDB" id="A0A1Q8YD26"/>
<reference evidence="1 2" key="1">
    <citation type="submission" date="2017-01" db="EMBL/GenBank/DDBJ databases">
        <title>Genome sequence of Rhodoferax antarcticus ANT.BR, a psychrophilic purple nonsulfur bacterium from an Antarctic microbial mat.</title>
        <authorList>
            <person name="Baker J."/>
            <person name="Riester C."/>
            <person name="Skinner B."/>
            <person name="Newell A."/>
            <person name="Swingley W."/>
            <person name="Madigan M."/>
            <person name="Jung D."/>
            <person name="Asao M."/>
            <person name="Chen M."/>
            <person name="Loughlin P."/>
            <person name="Pan H."/>
            <person name="Lin S."/>
            <person name="Li N."/>
            <person name="Shaw J."/>
            <person name="Prado M."/>
            <person name="Sherman C."/>
            <person name="Li X."/>
            <person name="Tang J."/>
            <person name="Blankenship R."/>
            <person name="Zhao T."/>
            <person name="Touchman J."/>
            <person name="Sattley M."/>
        </authorList>
    </citation>
    <scope>NUCLEOTIDE SEQUENCE [LARGE SCALE GENOMIC DNA]</scope>
    <source>
        <strain evidence="1 2">ANT.BR</strain>
    </source>
</reference>
<keyword evidence="2" id="KW-1185">Reference proteome</keyword>
<dbReference type="EMBL" id="MSYM01000013">
    <property type="protein sequence ID" value="OLP05944.1"/>
    <property type="molecule type" value="Genomic_DNA"/>
</dbReference>
<organism evidence="1 2">
    <name type="scientific">Rhodoferax antarcticus ANT.BR</name>
    <dbReference type="NCBI Taxonomy" id="1111071"/>
    <lineage>
        <taxon>Bacteria</taxon>
        <taxon>Pseudomonadati</taxon>
        <taxon>Pseudomonadota</taxon>
        <taxon>Betaproteobacteria</taxon>
        <taxon>Burkholderiales</taxon>
        <taxon>Comamonadaceae</taxon>
        <taxon>Rhodoferax</taxon>
    </lineage>
</organism>
<accession>A0A1Q8YD26</accession>
<evidence type="ECO:0000313" key="1">
    <source>
        <dbReference type="EMBL" id="OLP05944.1"/>
    </source>
</evidence>
<protein>
    <submittedName>
        <fullName evidence="1">Uncharacterized protein</fullName>
    </submittedName>
</protein>
<evidence type="ECO:0000313" key="2">
    <source>
        <dbReference type="Proteomes" id="UP000185911"/>
    </source>
</evidence>
<comment type="caution">
    <text evidence="1">The sequence shown here is derived from an EMBL/GenBank/DDBJ whole genome shotgun (WGS) entry which is preliminary data.</text>
</comment>
<name>A0A1Q8YD26_9BURK</name>
<dbReference type="Proteomes" id="UP000185911">
    <property type="component" value="Unassembled WGS sequence"/>
</dbReference>
<gene>
    <name evidence="1" type="ORF">BLL52_2173</name>
</gene>
<sequence length="45" mass="5233">MLSICSGAVFDKGTTLMKLRRNRSDVTACYRLNIRECLNSAYWQF</sequence>
<proteinExistence type="predicted"/>